<evidence type="ECO:0000256" key="1">
    <source>
        <dbReference type="ARBA" id="ARBA00004123"/>
    </source>
</evidence>
<comment type="subcellular location">
    <subcellularLocation>
        <location evidence="1">Nucleus</location>
    </subcellularLocation>
</comment>
<keyword evidence="5" id="KW-0539">Nucleus</keyword>
<accession>A0ABY9BNX6</accession>
<keyword evidence="3" id="KW-0238">DNA-binding</keyword>
<dbReference type="Gene3D" id="3.40.1810.10">
    <property type="entry name" value="Transcription factor, MADS-box"/>
    <property type="match status" value="1"/>
</dbReference>
<dbReference type="SUPFAM" id="SSF55455">
    <property type="entry name" value="SRF-like"/>
    <property type="match status" value="1"/>
</dbReference>
<dbReference type="InterPro" id="IPR002100">
    <property type="entry name" value="TF_MADSbox"/>
</dbReference>
<name>A0ABY9BNX6_VITVI</name>
<evidence type="ECO:0000259" key="6">
    <source>
        <dbReference type="PROSITE" id="PS50066"/>
    </source>
</evidence>
<dbReference type="InterPro" id="IPR050142">
    <property type="entry name" value="MADS-box/MEF2_TF"/>
</dbReference>
<dbReference type="EMBL" id="CP126650">
    <property type="protein sequence ID" value="WJZ84479.1"/>
    <property type="molecule type" value="Genomic_DNA"/>
</dbReference>
<keyword evidence="2" id="KW-0805">Transcription regulation</keyword>
<dbReference type="PRINTS" id="PR00404">
    <property type="entry name" value="MADSDOMAIN"/>
</dbReference>
<dbReference type="InterPro" id="IPR036879">
    <property type="entry name" value="TF_MADSbox_sf"/>
</dbReference>
<gene>
    <name evidence="7" type="ORF">VitviT2T_004082</name>
</gene>
<dbReference type="Pfam" id="PF00319">
    <property type="entry name" value="SRF-TF"/>
    <property type="match status" value="1"/>
</dbReference>
<dbReference type="Proteomes" id="UP001227230">
    <property type="component" value="Chromosome 3"/>
</dbReference>
<evidence type="ECO:0000313" key="7">
    <source>
        <dbReference type="EMBL" id="WJZ84479.1"/>
    </source>
</evidence>
<feature type="domain" description="MADS-box" evidence="6">
    <location>
        <begin position="1"/>
        <end position="61"/>
    </location>
</feature>
<sequence>MSRQKIQIKKIDNTAARQVTSSKRRRGLFKKAQELSTLCDAEIAHIVFSAAGKLFEYSSSRLVFSSLPFLLFIHRYMNLSAFCRQS</sequence>
<evidence type="ECO:0000256" key="3">
    <source>
        <dbReference type="ARBA" id="ARBA00023125"/>
    </source>
</evidence>
<evidence type="ECO:0000313" key="8">
    <source>
        <dbReference type="Proteomes" id="UP001227230"/>
    </source>
</evidence>
<dbReference type="PROSITE" id="PS50066">
    <property type="entry name" value="MADS_BOX_2"/>
    <property type="match status" value="1"/>
</dbReference>
<evidence type="ECO:0000256" key="2">
    <source>
        <dbReference type="ARBA" id="ARBA00023015"/>
    </source>
</evidence>
<proteinExistence type="predicted"/>
<keyword evidence="4" id="KW-0804">Transcription</keyword>
<reference evidence="7 8" key="1">
    <citation type="journal article" date="2023" name="Hortic Res">
        <title>The complete reference genome for grapevine (Vitis vinifera L.) genetics and breeding.</title>
        <authorList>
            <person name="Shi X."/>
            <person name="Cao S."/>
            <person name="Wang X."/>
            <person name="Huang S."/>
            <person name="Wang Y."/>
            <person name="Liu Z."/>
            <person name="Liu W."/>
            <person name="Leng X."/>
            <person name="Peng Y."/>
            <person name="Wang N."/>
            <person name="Wang Y."/>
            <person name="Ma Z."/>
            <person name="Xu X."/>
            <person name="Zhang F."/>
            <person name="Xue H."/>
            <person name="Zhong H."/>
            <person name="Wang Y."/>
            <person name="Zhang K."/>
            <person name="Velt A."/>
            <person name="Avia K."/>
            <person name="Holtgrawe D."/>
            <person name="Grimplet J."/>
            <person name="Matus J.T."/>
            <person name="Ware D."/>
            <person name="Wu X."/>
            <person name="Wang H."/>
            <person name="Liu C."/>
            <person name="Fang Y."/>
            <person name="Rustenholz C."/>
            <person name="Cheng Z."/>
            <person name="Xiao H."/>
            <person name="Zhou Y."/>
        </authorList>
    </citation>
    <scope>NUCLEOTIDE SEQUENCE [LARGE SCALE GENOMIC DNA]</scope>
    <source>
        <strain evidence="8">cv. Pinot noir / PN40024</strain>
        <tissue evidence="7">Leaf</tissue>
    </source>
</reference>
<dbReference type="SMART" id="SM00432">
    <property type="entry name" value="MADS"/>
    <property type="match status" value="1"/>
</dbReference>
<organism evidence="7 8">
    <name type="scientific">Vitis vinifera</name>
    <name type="common">Grape</name>
    <dbReference type="NCBI Taxonomy" id="29760"/>
    <lineage>
        <taxon>Eukaryota</taxon>
        <taxon>Viridiplantae</taxon>
        <taxon>Streptophyta</taxon>
        <taxon>Embryophyta</taxon>
        <taxon>Tracheophyta</taxon>
        <taxon>Spermatophyta</taxon>
        <taxon>Magnoliopsida</taxon>
        <taxon>eudicotyledons</taxon>
        <taxon>Gunneridae</taxon>
        <taxon>Pentapetalae</taxon>
        <taxon>rosids</taxon>
        <taxon>Vitales</taxon>
        <taxon>Vitaceae</taxon>
        <taxon>Viteae</taxon>
        <taxon>Vitis</taxon>
    </lineage>
</organism>
<evidence type="ECO:0000256" key="4">
    <source>
        <dbReference type="ARBA" id="ARBA00023163"/>
    </source>
</evidence>
<evidence type="ECO:0000256" key="5">
    <source>
        <dbReference type="ARBA" id="ARBA00023242"/>
    </source>
</evidence>
<dbReference type="PANTHER" id="PTHR48019">
    <property type="entry name" value="SERUM RESPONSE FACTOR HOMOLOG"/>
    <property type="match status" value="1"/>
</dbReference>
<protein>
    <recommendedName>
        <fullName evidence="6">MADS-box domain-containing protein</fullName>
    </recommendedName>
</protein>
<keyword evidence="8" id="KW-1185">Reference proteome</keyword>